<dbReference type="GO" id="GO:0005829">
    <property type="term" value="C:cytosol"/>
    <property type="evidence" value="ECO:0007669"/>
    <property type="project" value="TreeGrafter"/>
</dbReference>
<dbReference type="CDD" id="cd00093">
    <property type="entry name" value="HTH_XRE"/>
    <property type="match status" value="1"/>
</dbReference>
<dbReference type="Gene3D" id="1.10.260.40">
    <property type="entry name" value="lambda repressor-like DNA-binding domains"/>
    <property type="match status" value="1"/>
</dbReference>
<dbReference type="InterPro" id="IPR001387">
    <property type="entry name" value="Cro/C1-type_HTH"/>
</dbReference>
<sequence>MSVGDKLRVLRKQNNLTLKELSEKTNLSISFISDIENKRRNPSIDNLKLLANALNVSVSDLLDEKLYTPKANKFNDDDDLRRIERARNKMNPEQKEKMMDILRTVFDDLFDD</sequence>
<dbReference type="InterPro" id="IPR010982">
    <property type="entry name" value="Lambda_DNA-bd_dom_sf"/>
</dbReference>
<reference evidence="2" key="1">
    <citation type="submission" date="2022-10" db="EMBL/GenBank/DDBJ databases">
        <authorList>
            <person name="Aires J."/>
            <person name="Mesa V."/>
        </authorList>
    </citation>
    <scope>NUCLEOTIDE SEQUENCE</scope>
    <source>
        <strain evidence="2">Clostridium neonatale JD116</strain>
    </source>
</reference>
<proteinExistence type="predicted"/>
<dbReference type="GO" id="GO:0003700">
    <property type="term" value="F:DNA-binding transcription factor activity"/>
    <property type="evidence" value="ECO:0007669"/>
    <property type="project" value="TreeGrafter"/>
</dbReference>
<gene>
    <name evidence="2" type="ORF">CNEO2_1270003</name>
</gene>
<dbReference type="GO" id="GO:0003677">
    <property type="term" value="F:DNA binding"/>
    <property type="evidence" value="ECO:0007669"/>
    <property type="project" value="UniProtKB-KW"/>
</dbReference>
<accession>A0AAD1YBV2</accession>
<organism evidence="2 3">
    <name type="scientific">Clostridium neonatale</name>
    <dbReference type="NCBI Taxonomy" id="137838"/>
    <lineage>
        <taxon>Bacteria</taxon>
        <taxon>Bacillati</taxon>
        <taxon>Bacillota</taxon>
        <taxon>Clostridia</taxon>
        <taxon>Eubacteriales</taxon>
        <taxon>Clostridiaceae</taxon>
        <taxon>Clostridium</taxon>
    </lineage>
</organism>
<dbReference type="Proteomes" id="UP001189143">
    <property type="component" value="Unassembled WGS sequence"/>
</dbReference>
<dbReference type="Pfam" id="PF01381">
    <property type="entry name" value="HTH_3"/>
    <property type="match status" value="1"/>
</dbReference>
<evidence type="ECO:0000313" key="2">
    <source>
        <dbReference type="EMBL" id="CAI3541373.1"/>
    </source>
</evidence>
<dbReference type="SUPFAM" id="SSF47413">
    <property type="entry name" value="lambda repressor-like DNA-binding domains"/>
    <property type="match status" value="1"/>
</dbReference>
<dbReference type="PANTHER" id="PTHR46797:SF1">
    <property type="entry name" value="METHYLPHOSPHONATE SYNTHASE"/>
    <property type="match status" value="1"/>
</dbReference>
<protein>
    <submittedName>
        <fullName evidence="2">HTH-type transcriptional regulator, competence development regulator</fullName>
    </submittedName>
</protein>
<dbReference type="PANTHER" id="PTHR46797">
    <property type="entry name" value="HTH-TYPE TRANSCRIPTIONAL REGULATOR"/>
    <property type="match status" value="1"/>
</dbReference>
<evidence type="ECO:0000256" key="1">
    <source>
        <dbReference type="ARBA" id="ARBA00023125"/>
    </source>
</evidence>
<comment type="caution">
    <text evidence="2">The sequence shown here is derived from an EMBL/GenBank/DDBJ whole genome shotgun (WGS) entry which is preliminary data.</text>
</comment>
<dbReference type="PROSITE" id="PS50943">
    <property type="entry name" value="HTH_CROC1"/>
    <property type="match status" value="1"/>
</dbReference>
<dbReference type="EMBL" id="CAMTCP010000030">
    <property type="protein sequence ID" value="CAI3541373.1"/>
    <property type="molecule type" value="Genomic_DNA"/>
</dbReference>
<name>A0AAD1YBV2_9CLOT</name>
<dbReference type="InterPro" id="IPR050807">
    <property type="entry name" value="TransReg_Diox_bact_type"/>
</dbReference>
<dbReference type="SMART" id="SM00530">
    <property type="entry name" value="HTH_XRE"/>
    <property type="match status" value="1"/>
</dbReference>
<evidence type="ECO:0000313" key="3">
    <source>
        <dbReference type="Proteomes" id="UP001189143"/>
    </source>
</evidence>
<keyword evidence="1" id="KW-0238">DNA-binding</keyword>
<dbReference type="AlphaFoldDB" id="A0AAD1YBV2"/>
<dbReference type="RefSeq" id="WP_317049054.1">
    <property type="nucleotide sequence ID" value="NZ_CAMRXC010000051.1"/>
</dbReference>